<evidence type="ECO:0000313" key="3">
    <source>
        <dbReference type="Proteomes" id="UP000604825"/>
    </source>
</evidence>
<feature type="compositionally biased region" description="Polar residues" evidence="1">
    <location>
        <begin position="27"/>
        <end position="37"/>
    </location>
</feature>
<reference evidence="2" key="1">
    <citation type="submission" date="2020-10" db="EMBL/GenBank/DDBJ databases">
        <authorList>
            <person name="Han B."/>
            <person name="Lu T."/>
            <person name="Zhao Q."/>
            <person name="Huang X."/>
            <person name="Zhao Y."/>
        </authorList>
    </citation>
    <scope>NUCLEOTIDE SEQUENCE</scope>
</reference>
<gene>
    <name evidence="2" type="ORF">NCGR_LOCUS29331</name>
</gene>
<sequence>MDSNRSTIPDPPPIDPKLPDPPDPTPHHQTITSNHSTIPPEADLVRLLGTLQLSSRSIETSSRQAEDESYGQGGDGGVLYVGLADARRGPRTGGHHQRRLWVKNWSRTWWDRCNSTDFLEEEFRHAFRKGREMFVMICDALGSSVAKEDTMLRAAIPVHHCVAICICRMVTGELLLLWSDKAAVARFEESFEGSSAVAGVDFALELAAGSRGPLQVTNLVAAILNGCLQLLTQRLRLVQTTPSSSSVRMAGSSYQTPYI</sequence>
<evidence type="ECO:0000256" key="1">
    <source>
        <dbReference type="SAM" id="MobiDB-lite"/>
    </source>
</evidence>
<proteinExistence type="predicted"/>
<dbReference type="EMBL" id="CAJGYO010000007">
    <property type="protein sequence ID" value="CAD6244772.1"/>
    <property type="molecule type" value="Genomic_DNA"/>
</dbReference>
<dbReference type="Proteomes" id="UP000604825">
    <property type="component" value="Unassembled WGS sequence"/>
</dbReference>
<name>A0A811PP74_9POAL</name>
<dbReference type="AlphaFoldDB" id="A0A811PP74"/>
<feature type="compositionally biased region" description="Pro residues" evidence="1">
    <location>
        <begin position="9"/>
        <end position="24"/>
    </location>
</feature>
<feature type="region of interest" description="Disordered" evidence="1">
    <location>
        <begin position="1"/>
        <end position="39"/>
    </location>
</feature>
<evidence type="ECO:0000313" key="2">
    <source>
        <dbReference type="EMBL" id="CAD6244772.1"/>
    </source>
</evidence>
<keyword evidence="3" id="KW-1185">Reference proteome</keyword>
<organism evidence="2 3">
    <name type="scientific">Miscanthus lutarioriparius</name>
    <dbReference type="NCBI Taxonomy" id="422564"/>
    <lineage>
        <taxon>Eukaryota</taxon>
        <taxon>Viridiplantae</taxon>
        <taxon>Streptophyta</taxon>
        <taxon>Embryophyta</taxon>
        <taxon>Tracheophyta</taxon>
        <taxon>Spermatophyta</taxon>
        <taxon>Magnoliopsida</taxon>
        <taxon>Liliopsida</taxon>
        <taxon>Poales</taxon>
        <taxon>Poaceae</taxon>
        <taxon>PACMAD clade</taxon>
        <taxon>Panicoideae</taxon>
        <taxon>Andropogonodae</taxon>
        <taxon>Andropogoneae</taxon>
        <taxon>Saccharinae</taxon>
        <taxon>Miscanthus</taxon>
    </lineage>
</organism>
<accession>A0A811PP74</accession>
<dbReference type="OrthoDB" id="2668416at2759"/>
<protein>
    <submittedName>
        <fullName evidence="2">Uncharacterized protein</fullName>
    </submittedName>
</protein>
<comment type="caution">
    <text evidence="2">The sequence shown here is derived from an EMBL/GenBank/DDBJ whole genome shotgun (WGS) entry which is preliminary data.</text>
</comment>